<evidence type="ECO:0000256" key="9">
    <source>
        <dbReference type="ARBA" id="ARBA00023204"/>
    </source>
</evidence>
<dbReference type="Pfam" id="PF13566">
    <property type="entry name" value="DUF4130"/>
    <property type="match status" value="1"/>
</dbReference>
<dbReference type="SMART" id="SM00987">
    <property type="entry name" value="UreE_C"/>
    <property type="match status" value="1"/>
</dbReference>
<keyword evidence="6" id="KW-0378">Hydrolase</keyword>
<dbReference type="CDD" id="cd10030">
    <property type="entry name" value="UDG-F4_TTUDGA_SPO1dp_like"/>
    <property type="match status" value="1"/>
</dbReference>
<dbReference type="NCBIfam" id="TIGR03914">
    <property type="entry name" value="UDG_fam_dom"/>
    <property type="match status" value="1"/>
</dbReference>
<reference evidence="11" key="1">
    <citation type="submission" date="2013-04" db="EMBL/GenBank/DDBJ databases">
        <title>The genome sequencing project of 58 acetic acid bacteria.</title>
        <authorList>
            <person name="Okamoto-Kainuma A."/>
            <person name="Ishikawa M."/>
            <person name="Umino S."/>
            <person name="Koizumi Y."/>
            <person name="Shiwa Y."/>
            <person name="Yoshikawa H."/>
            <person name="Matsutani M."/>
            <person name="Matsushita K."/>
        </authorList>
    </citation>
    <scope>NUCLEOTIDE SEQUENCE</scope>
    <source>
        <strain evidence="11">NRIC 0535</strain>
    </source>
</reference>
<sequence>MKRITLPLDARFEAWRNEARAALAEGVAPDRVEWVVPDPEQSELFASEALPVLQGEQVPAARASEPVGHPVGHVTKAALVMLRSILRHHDPARFALAYRLLWRLQSEPALLAIATDPDIREAARMEHQIRRDMHKMKAFLRFREAIPEGGEEEGGRRHFVAWFEPENYILESVAPFFAERFSDMDWLILTPIGSVLHERGKITFDTQPCTPPAMQDDVEALWHRYYQSIFNPARIKTKAMRSEMPTKYWKNLPETRLIPQMLADAEKRVAAMVALQNDGSAPGFHERHQAEWARREEASRAEKAALDGLPALGHALSSCQRCSLCRFATQVVTGEGPEHAPLMLIGEQPGDQEDLQGRPFVGPAGQVLDRILGEVGIARDEVYLTNAVKHFKFVSKGRRRIHQTPDRNEIVACSPWLEQEITLVRPRLIVTLGATALQAFEGRVTRLGVTRGRVRQDHGRPATLATIHPSYLLRLPDPQRAQEEERRFVEELTMAKDWLRTG</sequence>
<dbReference type="SUPFAM" id="SSF52141">
    <property type="entry name" value="Uracil-DNA glycosylase-like"/>
    <property type="match status" value="1"/>
</dbReference>
<dbReference type="InterPro" id="IPR005122">
    <property type="entry name" value="Uracil-DNA_glycosylase-like"/>
</dbReference>
<keyword evidence="4" id="KW-0479">Metal-binding</keyword>
<dbReference type="InterPro" id="IPR023875">
    <property type="entry name" value="DNA_repair_put"/>
</dbReference>
<gene>
    <name evidence="11" type="ORF">AA0535_1320</name>
</gene>
<dbReference type="PANTHER" id="PTHR33693">
    <property type="entry name" value="TYPE-5 URACIL-DNA GLYCOSYLASE"/>
    <property type="match status" value="1"/>
</dbReference>
<keyword evidence="9" id="KW-0234">DNA repair</keyword>
<feature type="domain" description="Uracil-DNA glycosylase-like" evidence="10">
    <location>
        <begin position="333"/>
        <end position="493"/>
    </location>
</feature>
<evidence type="ECO:0000256" key="7">
    <source>
        <dbReference type="ARBA" id="ARBA00023004"/>
    </source>
</evidence>
<dbReference type="PANTHER" id="PTHR33693:SF9">
    <property type="entry name" value="TYPE-4 URACIL-DNA GLYCOSYLASE"/>
    <property type="match status" value="1"/>
</dbReference>
<dbReference type="Gene3D" id="3.40.470.10">
    <property type="entry name" value="Uracil-DNA glycosylase-like domain"/>
    <property type="match status" value="1"/>
</dbReference>
<dbReference type="SMART" id="SM00986">
    <property type="entry name" value="UDG"/>
    <property type="match status" value="1"/>
</dbReference>
<keyword evidence="7" id="KW-0408">Iron</keyword>
<accession>A0ABQ0Q222</accession>
<evidence type="ECO:0000313" key="11">
    <source>
        <dbReference type="EMBL" id="GBQ87590.1"/>
    </source>
</evidence>
<evidence type="ECO:0000256" key="6">
    <source>
        <dbReference type="ARBA" id="ARBA00022801"/>
    </source>
</evidence>
<evidence type="ECO:0000256" key="2">
    <source>
        <dbReference type="ARBA" id="ARBA00019403"/>
    </source>
</evidence>
<evidence type="ECO:0000256" key="4">
    <source>
        <dbReference type="ARBA" id="ARBA00022723"/>
    </source>
</evidence>
<dbReference type="Proteomes" id="UP001062776">
    <property type="component" value="Unassembled WGS sequence"/>
</dbReference>
<evidence type="ECO:0000313" key="12">
    <source>
        <dbReference type="Proteomes" id="UP001062776"/>
    </source>
</evidence>
<dbReference type="RefSeq" id="WP_264815156.1">
    <property type="nucleotide sequence ID" value="NZ_BAPV01000009.1"/>
</dbReference>
<dbReference type="NCBIfam" id="TIGR00758">
    <property type="entry name" value="UDG_fam4"/>
    <property type="match status" value="1"/>
</dbReference>
<evidence type="ECO:0000259" key="10">
    <source>
        <dbReference type="SMART" id="SM00986"/>
    </source>
</evidence>
<dbReference type="InterPro" id="IPR051536">
    <property type="entry name" value="UDG_Type-4/5"/>
</dbReference>
<protein>
    <recommendedName>
        <fullName evidence="2">Type-4 uracil-DNA glycosylase</fullName>
    </recommendedName>
</protein>
<proteinExistence type="inferred from homology"/>
<dbReference type="InterPro" id="IPR036895">
    <property type="entry name" value="Uracil-DNA_glycosylase-like_sf"/>
</dbReference>
<dbReference type="InterPro" id="IPR005273">
    <property type="entry name" value="Ura-DNA_glyco_family4"/>
</dbReference>
<keyword evidence="3" id="KW-0004">4Fe-4S</keyword>
<evidence type="ECO:0000256" key="8">
    <source>
        <dbReference type="ARBA" id="ARBA00023014"/>
    </source>
</evidence>
<organism evidence="11 12">
    <name type="scientific">Asaia krungthepensis NRIC 0535</name>
    <dbReference type="NCBI Taxonomy" id="1307925"/>
    <lineage>
        <taxon>Bacteria</taxon>
        <taxon>Pseudomonadati</taxon>
        <taxon>Pseudomonadota</taxon>
        <taxon>Alphaproteobacteria</taxon>
        <taxon>Acetobacterales</taxon>
        <taxon>Acetobacteraceae</taxon>
        <taxon>Asaia</taxon>
    </lineage>
</organism>
<dbReference type="NCBIfam" id="TIGR03915">
    <property type="entry name" value="SAM_7_link_chp"/>
    <property type="match status" value="1"/>
</dbReference>
<evidence type="ECO:0000256" key="3">
    <source>
        <dbReference type="ARBA" id="ARBA00022485"/>
    </source>
</evidence>
<evidence type="ECO:0000256" key="1">
    <source>
        <dbReference type="ARBA" id="ARBA00006521"/>
    </source>
</evidence>
<comment type="similarity">
    <text evidence="1">Belongs to the uracil-DNA glycosylase (UDG) superfamily. Type 4 (UDGa) family.</text>
</comment>
<dbReference type="EMBL" id="BAPV01000009">
    <property type="protein sequence ID" value="GBQ87590.1"/>
    <property type="molecule type" value="Genomic_DNA"/>
</dbReference>
<name>A0ABQ0Q222_9PROT</name>
<evidence type="ECO:0000256" key="5">
    <source>
        <dbReference type="ARBA" id="ARBA00022763"/>
    </source>
</evidence>
<dbReference type="InterPro" id="IPR025404">
    <property type="entry name" value="DUF4130"/>
</dbReference>
<comment type="caution">
    <text evidence="11">The sequence shown here is derived from an EMBL/GenBank/DDBJ whole genome shotgun (WGS) entry which is preliminary data.</text>
</comment>
<keyword evidence="12" id="KW-1185">Reference proteome</keyword>
<keyword evidence="5" id="KW-0227">DNA damage</keyword>
<keyword evidence="8" id="KW-0411">Iron-sulfur</keyword>
<dbReference type="Pfam" id="PF03167">
    <property type="entry name" value="UDG"/>
    <property type="match status" value="1"/>
</dbReference>